<keyword evidence="2" id="KW-0547">Nucleotide-binding</keyword>
<dbReference type="InterPro" id="IPR045199">
    <property type="entry name" value="ATAD2-like"/>
</dbReference>
<dbReference type="PANTHER" id="PTHR23069:SF0">
    <property type="entry name" value="TAT-BINDING HOMOLOG 7"/>
    <property type="match status" value="1"/>
</dbReference>
<dbReference type="SUPFAM" id="SSF52540">
    <property type="entry name" value="P-loop containing nucleoside triphosphate hydrolases"/>
    <property type="match status" value="2"/>
</dbReference>
<evidence type="ECO:0000256" key="3">
    <source>
        <dbReference type="ARBA" id="ARBA00022840"/>
    </source>
</evidence>
<dbReference type="Pfam" id="PF00439">
    <property type="entry name" value="Bromodomain"/>
    <property type="match status" value="1"/>
</dbReference>
<dbReference type="GO" id="GO:0016887">
    <property type="term" value="F:ATP hydrolysis activity"/>
    <property type="evidence" value="ECO:0007669"/>
    <property type="project" value="InterPro"/>
</dbReference>
<feature type="compositionally biased region" description="Acidic residues" evidence="5">
    <location>
        <begin position="19"/>
        <end position="30"/>
    </location>
</feature>
<dbReference type="InterPro" id="IPR001487">
    <property type="entry name" value="Bromodomain"/>
</dbReference>
<name>A0A6A5BZF7_NAEFO</name>
<reference evidence="7 8" key="1">
    <citation type="journal article" date="2019" name="Sci. Rep.">
        <title>Nanopore sequencing improves the draft genome of the human pathogenic amoeba Naegleria fowleri.</title>
        <authorList>
            <person name="Liechti N."/>
            <person name="Schurch N."/>
            <person name="Bruggmann R."/>
            <person name="Wittwer M."/>
        </authorList>
    </citation>
    <scope>NUCLEOTIDE SEQUENCE [LARGE SCALE GENOMIC DNA]</scope>
    <source>
        <strain evidence="7 8">ATCC 30894</strain>
    </source>
</reference>
<dbReference type="Gene3D" id="1.20.920.10">
    <property type="entry name" value="Bromodomain-like"/>
    <property type="match status" value="1"/>
</dbReference>
<dbReference type="InterPro" id="IPR003959">
    <property type="entry name" value="ATPase_AAA_core"/>
</dbReference>
<feature type="domain" description="AAA+ ATPase" evidence="6">
    <location>
        <begin position="476"/>
        <end position="600"/>
    </location>
</feature>
<dbReference type="OMA" id="LKSVGYC"/>
<dbReference type="GO" id="GO:0045815">
    <property type="term" value="P:transcription initiation-coupled chromatin remodeling"/>
    <property type="evidence" value="ECO:0007669"/>
    <property type="project" value="TreeGrafter"/>
</dbReference>
<dbReference type="VEuPathDB" id="AmoebaDB:NfTy_036630"/>
<feature type="compositionally biased region" description="Acidic residues" evidence="5">
    <location>
        <begin position="273"/>
        <end position="295"/>
    </location>
</feature>
<feature type="compositionally biased region" description="Acidic residues" evidence="5">
    <location>
        <begin position="82"/>
        <end position="93"/>
    </location>
</feature>
<dbReference type="FunFam" id="3.40.50.300:FF:000061">
    <property type="entry name" value="ATPase family, AAA domain-containing 2"/>
    <property type="match status" value="1"/>
</dbReference>
<evidence type="ECO:0000256" key="5">
    <source>
        <dbReference type="SAM" id="MobiDB-lite"/>
    </source>
</evidence>
<feature type="region of interest" description="Disordered" evidence="5">
    <location>
        <begin position="243"/>
        <end position="338"/>
    </location>
</feature>
<dbReference type="Gene3D" id="1.10.8.60">
    <property type="match status" value="1"/>
</dbReference>
<dbReference type="FunFam" id="1.10.8.60:FF:000016">
    <property type="entry name" value="ATPase family AAA domain-containing protein 2B"/>
    <property type="match status" value="1"/>
</dbReference>
<dbReference type="Gene3D" id="3.40.50.300">
    <property type="entry name" value="P-loop containing nucleotide triphosphate hydrolases"/>
    <property type="match status" value="2"/>
</dbReference>
<feature type="compositionally biased region" description="Basic residues" evidence="5">
    <location>
        <begin position="69"/>
        <end position="78"/>
    </location>
</feature>
<dbReference type="InterPro" id="IPR036427">
    <property type="entry name" value="Bromodomain-like_sf"/>
</dbReference>
<feature type="compositionally biased region" description="Basic residues" evidence="5">
    <location>
        <begin position="135"/>
        <end position="145"/>
    </location>
</feature>
<dbReference type="PANTHER" id="PTHR23069">
    <property type="entry name" value="AAA DOMAIN-CONTAINING"/>
    <property type="match status" value="1"/>
</dbReference>
<feature type="compositionally biased region" description="Pro residues" evidence="5">
    <location>
        <begin position="935"/>
        <end position="944"/>
    </location>
</feature>
<dbReference type="GO" id="GO:0005524">
    <property type="term" value="F:ATP binding"/>
    <property type="evidence" value="ECO:0007669"/>
    <property type="project" value="UniProtKB-KW"/>
</dbReference>
<dbReference type="Pfam" id="PF17862">
    <property type="entry name" value="AAA_lid_3"/>
    <property type="match status" value="1"/>
</dbReference>
<dbReference type="GO" id="GO:0006334">
    <property type="term" value="P:nucleosome assembly"/>
    <property type="evidence" value="ECO:0007669"/>
    <property type="project" value="TreeGrafter"/>
</dbReference>
<dbReference type="InterPro" id="IPR003960">
    <property type="entry name" value="ATPase_AAA_CS"/>
</dbReference>
<evidence type="ECO:0000256" key="4">
    <source>
        <dbReference type="ARBA" id="ARBA00023117"/>
    </source>
</evidence>
<evidence type="ECO:0000313" key="7">
    <source>
        <dbReference type="EMBL" id="KAF0980796.1"/>
    </source>
</evidence>
<protein>
    <recommendedName>
        <fullName evidence="6">AAA+ ATPase domain-containing protein</fullName>
    </recommendedName>
</protein>
<keyword evidence="8" id="KW-1185">Reference proteome</keyword>
<dbReference type="GeneID" id="68120494"/>
<dbReference type="InterPro" id="IPR041569">
    <property type="entry name" value="AAA_lid_3"/>
</dbReference>
<keyword evidence="3" id="KW-0067">ATP-binding</keyword>
<dbReference type="VEuPathDB" id="AmoebaDB:NF0111750"/>
<proteinExistence type="inferred from homology"/>
<dbReference type="OrthoDB" id="5421at2759"/>
<comment type="similarity">
    <text evidence="1">Belongs to the AAA ATPase family.</text>
</comment>
<dbReference type="PROSITE" id="PS00674">
    <property type="entry name" value="AAA"/>
    <property type="match status" value="1"/>
</dbReference>
<organism evidence="7 8">
    <name type="scientific">Naegleria fowleri</name>
    <name type="common">Brain eating amoeba</name>
    <dbReference type="NCBI Taxonomy" id="5763"/>
    <lineage>
        <taxon>Eukaryota</taxon>
        <taxon>Discoba</taxon>
        <taxon>Heterolobosea</taxon>
        <taxon>Tetramitia</taxon>
        <taxon>Eutetramitia</taxon>
        <taxon>Vahlkampfiidae</taxon>
        <taxon>Naegleria</taxon>
    </lineage>
</organism>
<dbReference type="SUPFAM" id="SSF47370">
    <property type="entry name" value="Bromodomain"/>
    <property type="match status" value="1"/>
</dbReference>
<feature type="region of interest" description="Disordered" evidence="5">
    <location>
        <begin position="1"/>
        <end position="151"/>
    </location>
</feature>
<dbReference type="InterPro" id="IPR003593">
    <property type="entry name" value="AAA+_ATPase"/>
</dbReference>
<evidence type="ECO:0000313" key="8">
    <source>
        <dbReference type="Proteomes" id="UP000444721"/>
    </source>
</evidence>
<dbReference type="EMBL" id="VFQX01000017">
    <property type="protein sequence ID" value="KAF0980796.1"/>
    <property type="molecule type" value="Genomic_DNA"/>
</dbReference>
<evidence type="ECO:0000256" key="2">
    <source>
        <dbReference type="ARBA" id="ARBA00022741"/>
    </source>
</evidence>
<comment type="caution">
    <text evidence="7">The sequence shown here is derived from an EMBL/GenBank/DDBJ whole genome shotgun (WGS) entry which is preliminary data.</text>
</comment>
<keyword evidence="4" id="KW-0103">Bromodomain</keyword>
<gene>
    <name evidence="7" type="ORF">FDP41_013279</name>
</gene>
<dbReference type="GO" id="GO:0003682">
    <property type="term" value="F:chromatin binding"/>
    <property type="evidence" value="ECO:0007669"/>
    <property type="project" value="TreeGrafter"/>
</dbReference>
<dbReference type="SMART" id="SM00382">
    <property type="entry name" value="AAA"/>
    <property type="match status" value="1"/>
</dbReference>
<dbReference type="Proteomes" id="UP000444721">
    <property type="component" value="Unassembled WGS sequence"/>
</dbReference>
<feature type="region of interest" description="Disordered" evidence="5">
    <location>
        <begin position="925"/>
        <end position="948"/>
    </location>
</feature>
<feature type="compositionally biased region" description="Polar residues" evidence="5">
    <location>
        <begin position="243"/>
        <end position="257"/>
    </location>
</feature>
<accession>A0A6A5BZF7</accession>
<dbReference type="Pfam" id="PF00004">
    <property type="entry name" value="AAA"/>
    <property type="match status" value="2"/>
</dbReference>
<sequence>MPYNTRNRGESSHSYAQYFEEDVNEDDEDNNTQYHKPPTTRTRHTPRRSYKESSSESEEIDQELAASKRASRAGRGRKKPIDEEELDEPEEQIETIASSRPKRTVRKSQHYEDFYVDTAIYSGEEEPQQEEEKPSRRRTYRRSAVKSRNNSVEMKREMIETNQQNNIEHNQALTTTARTQVSLDVQPQTTIISEVLESGNANELFTSNNIQADFEPKNQELNGTTETTQPSIDQNANQISTNINDTSLNRSQSAISEQSEETNKVKKRKKGEDDEDFVMDEDADEAIEVSDDETISESLSEREEDLELEEQQPRRSKRTKYNELDEEEHIEEGKTGKDIKKRLRPRTQAQMNPYSHPSFSPRTEISIPSKITMLKEQESLLAPLSALKFEFSDSDTESDDEVENPMFGKKGAYDHIKPLNKEQLKKRPSADIDPLFSKPVGFDMVGGLNKHITALKEMVVLPLLYPEMFSKFDITPPRGVIFYGPPGTDQLPFFMRKGADVLSKWVGEAEKQLRLLFDEAKRLQPSIIFFDEIDGLAPVRSSKQDYVHSSIVSTLLALMDGLDSRGQVVVIGATNRIDSIDPALRRPGRFDRELLFTLPSKKARKDILEIHTRNWSPQLPEELKNYIALKSVGYCGADIKALCAESALNALKRNYPQVYSNPSRLLLDLNSVEVTKVDFLRAMKNIVPAAHRNAVIHASPLPIQLAPCLEHKLLDVIKICTEAFPICSKSIEDKVETEIDRTDMENNLFDDFEGVDEKTFEKNSSDFFINPPTFRPWILISGKQGMGQNYIASALLYHLEEFPLFSLRFENLISNTASRSETEAIVNIISDARKNAPSIIWIPHIDKWFEKSTDLMRSTLITLLNDIPSSVHVLVLATTSDQLEKNHVIESEMFVDYRYEVAEPTIEERRNIFKIVLDDVTRPPLKPKRSRKPLPELPLAPPVALPSNEENDKKITKLTRQEKDDLRELRISLREFMTRLMSNKVYTPFLKPPNEEQRRLITNNEDIAGGTNGKIYLQDILLKLEMRKYFSVKEFAVDIERIVTNAVHYIKHPAKSLDILSITSKANALYDSVRQAIHLQIPEDLRRKCNQIAKKHRKAEKTRAELAQQQAVVSSSSTSIIQVGDLQEQPIVVGDADAHQEPPFNHNDVATTIPSQPSSLVQNDPMTIVDETSTTEPPPNQAATLSHSLIQEIPNYTPPSSSNNEIAPSSSDAVLTPRMELDLTVSSSNNLKPTINEEEEEETDLPISIDHDRLNTWFEQFISLTEGFSLEDLDKAFSIIYKTIYRHRFEQDRMTLLAELERYSSQAFANNSRKK</sequence>
<dbReference type="GO" id="GO:0005634">
    <property type="term" value="C:nucleus"/>
    <property type="evidence" value="ECO:0007669"/>
    <property type="project" value="TreeGrafter"/>
</dbReference>
<evidence type="ECO:0000259" key="6">
    <source>
        <dbReference type="SMART" id="SM00382"/>
    </source>
</evidence>
<dbReference type="GO" id="GO:0042393">
    <property type="term" value="F:histone binding"/>
    <property type="evidence" value="ECO:0007669"/>
    <property type="project" value="TreeGrafter"/>
</dbReference>
<evidence type="ECO:0000256" key="1">
    <source>
        <dbReference type="ARBA" id="ARBA00006914"/>
    </source>
</evidence>
<dbReference type="RefSeq" id="XP_044565509.1">
    <property type="nucleotide sequence ID" value="XM_044703891.1"/>
</dbReference>
<dbReference type="GO" id="GO:0006337">
    <property type="term" value="P:nucleosome disassembly"/>
    <property type="evidence" value="ECO:0007669"/>
    <property type="project" value="TreeGrafter"/>
</dbReference>
<dbReference type="InterPro" id="IPR027417">
    <property type="entry name" value="P-loop_NTPase"/>
</dbReference>
<dbReference type="VEuPathDB" id="AmoebaDB:FDP41_013279"/>